<dbReference type="Pfam" id="PF00296">
    <property type="entry name" value="Bac_luciferase"/>
    <property type="match status" value="1"/>
</dbReference>
<evidence type="ECO:0000256" key="1">
    <source>
        <dbReference type="ARBA" id="ARBA00023002"/>
    </source>
</evidence>
<dbReference type="PANTHER" id="PTHR43244">
    <property type="match status" value="1"/>
</dbReference>
<evidence type="ECO:0000259" key="2">
    <source>
        <dbReference type="Pfam" id="PF00296"/>
    </source>
</evidence>
<keyword evidence="1" id="KW-0560">Oxidoreductase</keyword>
<dbReference type="NCBIfam" id="TIGR03559">
    <property type="entry name" value="F420_Rv3520c"/>
    <property type="match status" value="1"/>
</dbReference>
<dbReference type="SUPFAM" id="SSF51679">
    <property type="entry name" value="Bacterial luciferase-like"/>
    <property type="match status" value="1"/>
</dbReference>
<dbReference type="OrthoDB" id="5241778at2"/>
<feature type="domain" description="Luciferase-like" evidence="2">
    <location>
        <begin position="12"/>
        <end position="320"/>
    </location>
</feature>
<comment type="caution">
    <text evidence="3">The sequence shown here is derived from an EMBL/GenBank/DDBJ whole genome shotgun (WGS) entry which is preliminary data.</text>
</comment>
<accession>A0A4S4FLN3</accession>
<evidence type="ECO:0000313" key="3">
    <source>
        <dbReference type="EMBL" id="THG31088.1"/>
    </source>
</evidence>
<dbReference type="AlphaFoldDB" id="A0A4S4FLN3"/>
<name>A0A4S4FLN3_9MICO</name>
<dbReference type="PANTHER" id="PTHR43244:SF1">
    <property type="entry name" value="5,10-METHYLENETETRAHYDROMETHANOPTERIN REDUCTASE"/>
    <property type="match status" value="1"/>
</dbReference>
<organism evidence="3 4">
    <name type="scientific">Naasia lichenicola</name>
    <dbReference type="NCBI Taxonomy" id="2565933"/>
    <lineage>
        <taxon>Bacteria</taxon>
        <taxon>Bacillati</taxon>
        <taxon>Actinomycetota</taxon>
        <taxon>Actinomycetes</taxon>
        <taxon>Micrococcales</taxon>
        <taxon>Microbacteriaceae</taxon>
        <taxon>Naasia</taxon>
    </lineage>
</organism>
<dbReference type="InterPro" id="IPR011251">
    <property type="entry name" value="Luciferase-like_dom"/>
</dbReference>
<gene>
    <name evidence="3" type="ORF">E6C64_10920</name>
</gene>
<keyword evidence="4" id="KW-1185">Reference proteome</keyword>
<protein>
    <submittedName>
        <fullName evidence="3">LLM class F420-dependent oxidoreductase</fullName>
    </submittedName>
</protein>
<dbReference type="Gene3D" id="3.20.20.30">
    <property type="entry name" value="Luciferase-like domain"/>
    <property type="match status" value="1"/>
</dbReference>
<sequence>MRLGVTIDYSDDFALAADDVVEFERAGADVVAVAEAYSFDAVSRLGYLAAVTSTIALTSTILPIYSRTPTLIAMTAASLDSISGGRFELGLGSSGAQVIEGFHGVPFTAPLGRIREVVEICRSVWRREKVEHAGRNYSIPLPADQGTGLGKPLKLINRPLRADIPVSIASLAPKAATQTAEIADGWLPLFYYPERAADAWGEALAAGRAKRDPALGELDVIVSAPFALGDAVDAELDAYRQRIALYVGGMGAKGANFYNDLVTRYGFGDEAATVQELYLAGQKAEAVEQIPEELVRATSLIGDEAHLRDRIAALRAAGVTTIMVDPLAETSSARIEAIEALRAIISEGISKGPTVDAPEGAAG</sequence>
<dbReference type="GO" id="GO:0016705">
    <property type="term" value="F:oxidoreductase activity, acting on paired donors, with incorporation or reduction of molecular oxygen"/>
    <property type="evidence" value="ECO:0007669"/>
    <property type="project" value="InterPro"/>
</dbReference>
<dbReference type="EMBL" id="SSSM01000004">
    <property type="protein sequence ID" value="THG31088.1"/>
    <property type="molecule type" value="Genomic_DNA"/>
</dbReference>
<dbReference type="CDD" id="cd01097">
    <property type="entry name" value="Tetrahydromethanopterin_reductase"/>
    <property type="match status" value="1"/>
</dbReference>
<proteinExistence type="predicted"/>
<dbReference type="InterPro" id="IPR036661">
    <property type="entry name" value="Luciferase-like_sf"/>
</dbReference>
<dbReference type="Proteomes" id="UP000309133">
    <property type="component" value="Unassembled WGS sequence"/>
</dbReference>
<dbReference type="InterPro" id="IPR019951">
    <property type="entry name" value="F420_OxRdatse_Rv3520c_pred"/>
</dbReference>
<dbReference type="RefSeq" id="WP_136427508.1">
    <property type="nucleotide sequence ID" value="NZ_SSSM01000004.1"/>
</dbReference>
<evidence type="ECO:0000313" key="4">
    <source>
        <dbReference type="Proteomes" id="UP000309133"/>
    </source>
</evidence>
<dbReference type="InterPro" id="IPR050564">
    <property type="entry name" value="F420-G6PD/mer"/>
</dbReference>
<reference evidence="3 4" key="1">
    <citation type="submission" date="2019-04" db="EMBL/GenBank/DDBJ databases">
        <authorList>
            <person name="Jiang L."/>
        </authorList>
    </citation>
    <scope>NUCLEOTIDE SEQUENCE [LARGE SCALE GENOMIC DNA]</scope>
    <source>
        <strain evidence="3 4">YIM 131853</strain>
    </source>
</reference>